<dbReference type="Gene3D" id="3.30.465.10">
    <property type="match status" value="1"/>
</dbReference>
<keyword evidence="7" id="KW-1185">Reference proteome</keyword>
<name>A0A423VME2_9PEZI</name>
<sequence length="499" mass="53720">MPKSFEILAESLGLPPPEAASLKAELTRNTQANTTTPVCIVAQKALGSDIVDTTPLNQTAVDTNWSEACWEQPTCIIQPKAAQDVATALKIIKHFGVAFAVRSGGHSPNPGFSSITEPGILIDLSRLDEISVSDDKESVSIGPGQRWGNVYDELDQYGVSVIGGRIPHVGVGGLMLGGGYFHFSGKYGLAADNVKGFEVVLADGTITTATATQNNDLFWALKGGGPNFGIVTRYDLYTVPVHNIWYEVLAVSNDNAHAVLDAFAMWQNTTASTDTKGTVALALGLQSITLGFVYSEPVAERPAIFDAFKDITPLVTAVPPTNGTAASIAAILRSTSAVARHDYRSAASKIDAQLYKDVYDFWLEQATAVNAATGANQTFALQPITRELVEVGEAKGGNAMGIPKEDHQWWTTLIDWEKAADDDLVRGVSIATTEKWKELGKARGLYIDYLYTNDASRDQNPMATYGAANIAKLKAIALKYDPEQVFQTLQNDGFLLRKI</sequence>
<evidence type="ECO:0000313" key="6">
    <source>
        <dbReference type="EMBL" id="ROV92195.1"/>
    </source>
</evidence>
<evidence type="ECO:0000259" key="5">
    <source>
        <dbReference type="PROSITE" id="PS51387"/>
    </source>
</evidence>
<dbReference type="InterPro" id="IPR016166">
    <property type="entry name" value="FAD-bd_PCMH"/>
</dbReference>
<comment type="caution">
    <text evidence="6">The sequence shown here is derived from an EMBL/GenBank/DDBJ whole genome shotgun (WGS) entry which is preliminary data.</text>
</comment>
<evidence type="ECO:0000313" key="7">
    <source>
        <dbReference type="Proteomes" id="UP000283895"/>
    </source>
</evidence>
<dbReference type="GO" id="GO:0016491">
    <property type="term" value="F:oxidoreductase activity"/>
    <property type="evidence" value="ECO:0007669"/>
    <property type="project" value="UniProtKB-KW"/>
</dbReference>
<dbReference type="GO" id="GO:0071949">
    <property type="term" value="F:FAD binding"/>
    <property type="evidence" value="ECO:0007669"/>
    <property type="project" value="InterPro"/>
</dbReference>
<dbReference type="EMBL" id="LKEA01000051">
    <property type="protein sequence ID" value="ROV92195.1"/>
    <property type="molecule type" value="Genomic_DNA"/>
</dbReference>
<accession>A0A423VME2</accession>
<dbReference type="PROSITE" id="PS51387">
    <property type="entry name" value="FAD_PCMH"/>
    <property type="match status" value="1"/>
</dbReference>
<dbReference type="OrthoDB" id="2151789at2759"/>
<dbReference type="InterPro" id="IPR006094">
    <property type="entry name" value="Oxid_FAD_bind_N"/>
</dbReference>
<evidence type="ECO:0000256" key="3">
    <source>
        <dbReference type="ARBA" id="ARBA00022827"/>
    </source>
</evidence>
<keyword evidence="3" id="KW-0274">FAD</keyword>
<gene>
    <name evidence="6" type="ORF">VMCG_09279</name>
</gene>
<protein>
    <recommendedName>
        <fullName evidence="5">FAD-binding PCMH-type domain-containing protein</fullName>
    </recommendedName>
</protein>
<dbReference type="InterPro" id="IPR016169">
    <property type="entry name" value="FAD-bd_PCMH_sub2"/>
</dbReference>
<dbReference type="InterPro" id="IPR036318">
    <property type="entry name" value="FAD-bd_PCMH-like_sf"/>
</dbReference>
<evidence type="ECO:0000256" key="1">
    <source>
        <dbReference type="ARBA" id="ARBA00005466"/>
    </source>
</evidence>
<evidence type="ECO:0000256" key="4">
    <source>
        <dbReference type="ARBA" id="ARBA00023002"/>
    </source>
</evidence>
<organism evidence="6 7">
    <name type="scientific">Cytospora schulzeri</name>
    <dbReference type="NCBI Taxonomy" id="448051"/>
    <lineage>
        <taxon>Eukaryota</taxon>
        <taxon>Fungi</taxon>
        <taxon>Dikarya</taxon>
        <taxon>Ascomycota</taxon>
        <taxon>Pezizomycotina</taxon>
        <taxon>Sordariomycetes</taxon>
        <taxon>Sordariomycetidae</taxon>
        <taxon>Diaporthales</taxon>
        <taxon>Cytosporaceae</taxon>
        <taxon>Cytospora</taxon>
    </lineage>
</organism>
<keyword evidence="4" id="KW-0560">Oxidoreductase</keyword>
<dbReference type="PANTHER" id="PTHR42973:SF54">
    <property type="entry name" value="FAD-BINDING PCMH-TYPE DOMAIN-CONTAINING PROTEIN"/>
    <property type="match status" value="1"/>
</dbReference>
<dbReference type="SUPFAM" id="SSF56176">
    <property type="entry name" value="FAD-binding/transporter-associated domain-like"/>
    <property type="match status" value="1"/>
</dbReference>
<feature type="domain" description="FAD-binding PCMH-type" evidence="5">
    <location>
        <begin position="69"/>
        <end position="241"/>
    </location>
</feature>
<dbReference type="InterPro" id="IPR050416">
    <property type="entry name" value="FAD-linked_Oxidoreductase"/>
</dbReference>
<dbReference type="Gene3D" id="3.40.462.20">
    <property type="match status" value="1"/>
</dbReference>
<reference evidence="6 7" key="1">
    <citation type="submission" date="2015-09" db="EMBL/GenBank/DDBJ databases">
        <title>Host preference determinants of Valsa canker pathogens revealed by comparative genomics.</title>
        <authorList>
            <person name="Yin Z."/>
            <person name="Huang L."/>
        </authorList>
    </citation>
    <scope>NUCLEOTIDE SEQUENCE [LARGE SCALE GENOMIC DNA]</scope>
    <source>
        <strain evidence="6 7">03-1</strain>
    </source>
</reference>
<dbReference type="Pfam" id="PF01565">
    <property type="entry name" value="FAD_binding_4"/>
    <property type="match status" value="1"/>
</dbReference>
<comment type="similarity">
    <text evidence="1">Belongs to the oxygen-dependent FAD-linked oxidoreductase family.</text>
</comment>
<dbReference type="PANTHER" id="PTHR42973">
    <property type="entry name" value="BINDING OXIDOREDUCTASE, PUTATIVE (AFU_ORTHOLOGUE AFUA_1G17690)-RELATED"/>
    <property type="match status" value="1"/>
</dbReference>
<dbReference type="AlphaFoldDB" id="A0A423VME2"/>
<dbReference type="STRING" id="356882.A0A423VME2"/>
<keyword evidence="2" id="KW-0285">Flavoprotein</keyword>
<proteinExistence type="inferred from homology"/>
<dbReference type="Proteomes" id="UP000283895">
    <property type="component" value="Unassembled WGS sequence"/>
</dbReference>
<evidence type="ECO:0000256" key="2">
    <source>
        <dbReference type="ARBA" id="ARBA00022630"/>
    </source>
</evidence>